<dbReference type="SUPFAM" id="SSF46955">
    <property type="entry name" value="Putative DNA-binding domain"/>
    <property type="match status" value="1"/>
</dbReference>
<dbReference type="InterPro" id="IPR036388">
    <property type="entry name" value="WH-like_DNA-bd_sf"/>
</dbReference>
<dbReference type="AlphaFoldDB" id="A0A0M7A3P7"/>
<organism evidence="2 3">
    <name type="scientific">Roseibium alexandrii</name>
    <dbReference type="NCBI Taxonomy" id="388408"/>
    <lineage>
        <taxon>Bacteria</taxon>
        <taxon>Pseudomonadati</taxon>
        <taxon>Pseudomonadota</taxon>
        <taxon>Alphaproteobacteria</taxon>
        <taxon>Hyphomicrobiales</taxon>
        <taxon>Stappiaceae</taxon>
        <taxon>Roseibium</taxon>
    </lineage>
</organism>
<evidence type="ECO:0000313" key="2">
    <source>
        <dbReference type="EMBL" id="CTQ69499.1"/>
    </source>
</evidence>
<dbReference type="InterPro" id="IPR009061">
    <property type="entry name" value="DNA-bd_dom_put_sf"/>
</dbReference>
<protein>
    <submittedName>
        <fullName evidence="2">Helix-turn-helix domain protein</fullName>
    </submittedName>
</protein>
<feature type="domain" description="Helix-turn-helix" evidence="1">
    <location>
        <begin position="15"/>
        <end position="62"/>
    </location>
</feature>
<dbReference type="InterPro" id="IPR041657">
    <property type="entry name" value="HTH_17"/>
</dbReference>
<proteinExistence type="predicted"/>
<dbReference type="Proteomes" id="UP000053235">
    <property type="component" value="Unassembled WGS sequence"/>
</dbReference>
<reference evidence="3" key="1">
    <citation type="submission" date="2015-07" db="EMBL/GenBank/DDBJ databases">
        <authorList>
            <person name="Rodrigo-Torres Lidia"/>
            <person name="Arahal R.David."/>
        </authorList>
    </citation>
    <scope>NUCLEOTIDE SEQUENCE [LARGE SCALE GENOMIC DNA]</scope>
    <source>
        <strain evidence="3">CECT 5112</strain>
    </source>
</reference>
<dbReference type="STRING" id="388408.LAX5112_02136"/>
<dbReference type="RefSeq" id="WP_144432113.1">
    <property type="nucleotide sequence ID" value="NZ_CXWD01000007.1"/>
</dbReference>
<evidence type="ECO:0000313" key="3">
    <source>
        <dbReference type="Proteomes" id="UP000053235"/>
    </source>
</evidence>
<keyword evidence="3" id="KW-1185">Reference proteome</keyword>
<dbReference type="Pfam" id="PF12728">
    <property type="entry name" value="HTH_17"/>
    <property type="match status" value="1"/>
</dbReference>
<dbReference type="OrthoDB" id="9806994at2"/>
<dbReference type="EMBL" id="CXWD01000007">
    <property type="protein sequence ID" value="CTQ69499.1"/>
    <property type="molecule type" value="Genomic_DNA"/>
</dbReference>
<gene>
    <name evidence="2" type="ORF">LAX5112_02136</name>
</gene>
<sequence>MERHQEHSGTNLLNENKAAEYLGLSVRTLQAWRVRGGGPTFVKAGRAVRYRPDDLNAWINERMATSTSALEVRT</sequence>
<name>A0A0M7A3P7_9HYPH</name>
<dbReference type="Gene3D" id="1.10.10.10">
    <property type="entry name" value="Winged helix-like DNA-binding domain superfamily/Winged helix DNA-binding domain"/>
    <property type="match status" value="1"/>
</dbReference>
<evidence type="ECO:0000259" key="1">
    <source>
        <dbReference type="Pfam" id="PF12728"/>
    </source>
</evidence>
<accession>A0A0M7A3P7</accession>